<evidence type="ECO:0000313" key="6">
    <source>
        <dbReference type="EMBL" id="MCU6705430.1"/>
    </source>
</evidence>
<dbReference type="InterPro" id="IPR011013">
    <property type="entry name" value="Gal_mutarotase_sf_dom"/>
</dbReference>
<feature type="domain" description="Glycosyl hydrolase 94 supersandwich" evidence="4">
    <location>
        <begin position="11"/>
        <end position="290"/>
    </location>
</feature>
<dbReference type="SMART" id="SM01068">
    <property type="entry name" value="CBM_X"/>
    <property type="match status" value="1"/>
</dbReference>
<dbReference type="Pfam" id="PF03633">
    <property type="entry name" value="Glyco_hydro_65C"/>
    <property type="match status" value="1"/>
</dbReference>
<dbReference type="InterPro" id="IPR052047">
    <property type="entry name" value="GH94_Enzymes"/>
</dbReference>
<dbReference type="RefSeq" id="WP_267300766.1">
    <property type="nucleotide sequence ID" value="NZ_JAOQJZ010000004.1"/>
</dbReference>
<dbReference type="InterPro" id="IPR010383">
    <property type="entry name" value="Glyco_hydrolase_94_b-supersand"/>
</dbReference>
<proteinExistence type="predicted"/>
<evidence type="ECO:0000259" key="5">
    <source>
        <dbReference type="Pfam" id="PF17167"/>
    </source>
</evidence>
<dbReference type="SUPFAM" id="SSF74650">
    <property type="entry name" value="Galactose mutarotase-like"/>
    <property type="match status" value="1"/>
</dbReference>
<dbReference type="InterPro" id="IPR005194">
    <property type="entry name" value="Glyco_hydro_65_C"/>
</dbReference>
<evidence type="ECO:0000313" key="7">
    <source>
        <dbReference type="Proteomes" id="UP001208131"/>
    </source>
</evidence>
<dbReference type="GO" id="GO:0016757">
    <property type="term" value="F:glycosyltransferase activity"/>
    <property type="evidence" value="ECO:0007669"/>
    <property type="project" value="UniProtKB-KW"/>
</dbReference>
<sequence>MQYGYFDLKHKEYVITRPDTPAPWANYLGSPEYGAIVSNNGGGYSFVKSGANGRIIRYRFNSNIGLPGRYIYIRDNDAKDYWSCTWQPVGKPLDQYKTECHHGTAYTTIKSDYADIHSELTYYVPLNKTYEVWRTKITNNSDRYRNLSTFGFVEFTNENNYEQDQVNLQYTLFITRTSFEGNKIVQHINENSGKDENGSNWRERFFGVVGAPVSAYNGNLDSFIGSYRTYGNPVAVERGFCDNKLNYNSNACGALQSDIILAPGETKEIIYVVGQKNPKVADEILAAYNEPGKVDAEVKELIAYWHGQLNNFQIETPSDEFNNMVNVWNAYQCFITFIWSRAASFIYCGLRNGYGYRDTVQDIQGIIHINPELAAEKIRFMISAQVDNGGGLPLVKFDHKAGHETCPDENDENSIYAKETGHPCYRADDALWLFPTVNKYIGESGNKAFLDEVIVYANGGEDTVYEHLKRAINFSMERLGAHTMPAGLYADWNDCLRLGKKGESTFVAFQLYYAMSIIKGYALDRGDNEYAAYIDKVQPELGKSLEACWDEDRFIRGYRENGEIVGAKKDPEASMWLNPQSWSVISGFASDKQAETAMEKVHEILNTPFGVKIMEPPYVDHYFDGALMHIFNPDTKENGGIFSQTQGWAILAESLLGHGDRAFEYFLESSPANMNDKAEVRILEPYVHGQFTESTRSPYAGRSHVHWLTGTGSTVMVGCVEGICGMRPNAEGLVISPSIPHTWDGFKIEKNFRGKHLSIDIQNPDHVQSGVKSMTVNGEAVEGNFVCECKMTEQTNIVVVLG</sequence>
<accession>A0AAE3IGG4</accession>
<keyword evidence="2" id="KW-0808">Transferase</keyword>
<dbReference type="InterPro" id="IPR033432">
    <property type="entry name" value="GH94_catalytic"/>
</dbReference>
<dbReference type="CDD" id="cd11755">
    <property type="entry name" value="GH94N_ChBP_like"/>
    <property type="match status" value="1"/>
</dbReference>
<evidence type="ECO:0000256" key="1">
    <source>
        <dbReference type="ARBA" id="ARBA00022676"/>
    </source>
</evidence>
<dbReference type="InterPro" id="IPR037018">
    <property type="entry name" value="GH65_N"/>
</dbReference>
<dbReference type="Proteomes" id="UP001208131">
    <property type="component" value="Unassembled WGS sequence"/>
</dbReference>
<dbReference type="Pfam" id="PF06165">
    <property type="entry name" value="GH94_b-supersand"/>
    <property type="match status" value="1"/>
</dbReference>
<dbReference type="GO" id="GO:0005975">
    <property type="term" value="P:carbohydrate metabolic process"/>
    <property type="evidence" value="ECO:0007669"/>
    <property type="project" value="InterPro"/>
</dbReference>
<dbReference type="InterPro" id="IPR008928">
    <property type="entry name" value="6-hairpin_glycosidase_sf"/>
</dbReference>
<dbReference type="InterPro" id="IPR012341">
    <property type="entry name" value="6hp_glycosidase-like_sf"/>
</dbReference>
<evidence type="ECO:0000259" key="3">
    <source>
        <dbReference type="Pfam" id="PF03633"/>
    </source>
</evidence>
<feature type="domain" description="Glycosyl hydrolase 94 catalytic" evidence="5">
    <location>
        <begin position="304"/>
        <end position="725"/>
    </location>
</feature>
<dbReference type="InterPro" id="IPR037828">
    <property type="entry name" value="GH94N_ChBP"/>
</dbReference>
<comment type="caution">
    <text evidence="6">The sequence shown here is derived from an EMBL/GenBank/DDBJ whole genome shotgun (WGS) entry which is preliminary data.</text>
</comment>
<dbReference type="GO" id="GO:0030246">
    <property type="term" value="F:carbohydrate binding"/>
    <property type="evidence" value="ECO:0007669"/>
    <property type="project" value="InterPro"/>
</dbReference>
<dbReference type="Gene3D" id="2.70.98.40">
    <property type="entry name" value="Glycoside hydrolase, family 65, N-terminal domain"/>
    <property type="match status" value="1"/>
</dbReference>
<dbReference type="SUPFAM" id="SSF48208">
    <property type="entry name" value="Six-hairpin glycosidases"/>
    <property type="match status" value="1"/>
</dbReference>
<gene>
    <name evidence="6" type="ORF">OCV57_05770</name>
</gene>
<dbReference type="PANTHER" id="PTHR37469">
    <property type="entry name" value="CELLOBIONIC ACID PHOSPHORYLASE-RELATED"/>
    <property type="match status" value="1"/>
</dbReference>
<dbReference type="Gene3D" id="2.60.420.10">
    <property type="entry name" value="Maltose phosphorylase, domain 3"/>
    <property type="match status" value="1"/>
</dbReference>
<reference evidence="6 7" key="1">
    <citation type="journal article" date="2021" name="ISME Commun">
        <title>Automated analysis of genomic sequences facilitates high-throughput and comprehensive description of bacteria.</title>
        <authorList>
            <person name="Hitch T.C.A."/>
        </authorList>
    </citation>
    <scope>NUCLEOTIDE SEQUENCE [LARGE SCALE GENOMIC DNA]</scope>
    <source>
        <strain evidence="6 7">Sanger_31</strain>
    </source>
</reference>
<keyword evidence="1" id="KW-0328">Glycosyltransferase</keyword>
<dbReference type="Gene3D" id="1.50.10.10">
    <property type="match status" value="1"/>
</dbReference>
<evidence type="ECO:0000259" key="4">
    <source>
        <dbReference type="Pfam" id="PF06165"/>
    </source>
</evidence>
<dbReference type="PANTHER" id="PTHR37469:SF3">
    <property type="entry name" value="PUTATIVE-RELATED"/>
    <property type="match status" value="1"/>
</dbReference>
<dbReference type="AlphaFoldDB" id="A0AAE3IGG4"/>
<dbReference type="Pfam" id="PF17167">
    <property type="entry name" value="Glyco_hydro_94"/>
    <property type="match status" value="1"/>
</dbReference>
<organism evidence="6 7">
    <name type="scientific">Hominimerdicola aceti</name>
    <dbReference type="NCBI Taxonomy" id="2981726"/>
    <lineage>
        <taxon>Bacteria</taxon>
        <taxon>Bacillati</taxon>
        <taxon>Bacillota</taxon>
        <taxon>Clostridia</taxon>
        <taxon>Eubacteriales</taxon>
        <taxon>Oscillospiraceae</taxon>
        <taxon>Hominimerdicola</taxon>
    </lineage>
</organism>
<dbReference type="EMBL" id="JAOQJZ010000004">
    <property type="protein sequence ID" value="MCU6705430.1"/>
    <property type="molecule type" value="Genomic_DNA"/>
</dbReference>
<feature type="domain" description="Glycoside hydrolase family 65 C-terminal" evidence="3">
    <location>
        <begin position="726"/>
        <end position="768"/>
    </location>
</feature>
<protein>
    <submittedName>
        <fullName evidence="6">N,N'-diacetylchitobiose phosphorylase</fullName>
    </submittedName>
</protein>
<name>A0AAE3IGG4_9FIRM</name>
<keyword evidence="7" id="KW-1185">Reference proteome</keyword>
<evidence type="ECO:0000256" key="2">
    <source>
        <dbReference type="ARBA" id="ARBA00022679"/>
    </source>
</evidence>